<sequence length="364" mass="39367">MRHRIGLLLVALAAFVSVLGVMMKVWVYPRVVAVPDNQYQVVVLQAKDATLIDYATLTSVPHQTVTIIQTLKGDAAAAQAEKQRTGKSVVVWDTLSYILGNDGKRLSVIPEVYTFDAHTQDPVHCCGESVDGNAVSRVGVEYKFPFNTQPHDYQYFDEQTRTSAPIHYKGTENVGGLTVYYFEQTIPWTQVPFPKTMPANVAITPAQIAALGYQRWYTTVRKFWVDPVTGAPVNGEEIHDEQLRFPASAHHAPVTIFQGDVKIRPDYQAATLTLVKNERTLVLMLSTYLPWGLPLLGLVLLALAFVVEGRDRRRRASGGVGTGAGTGAGGGGGAGASSGVVADADEDRGPRDVPSAQGAPPAPL</sequence>
<keyword evidence="2" id="KW-0812">Transmembrane</keyword>
<protein>
    <submittedName>
        <fullName evidence="3">DUF3068 domain-containing protein</fullName>
    </submittedName>
</protein>
<evidence type="ECO:0000313" key="4">
    <source>
        <dbReference type="Proteomes" id="UP000657385"/>
    </source>
</evidence>
<evidence type="ECO:0000256" key="1">
    <source>
        <dbReference type="SAM" id="MobiDB-lite"/>
    </source>
</evidence>
<feature type="compositionally biased region" description="Gly residues" evidence="1">
    <location>
        <begin position="318"/>
        <end position="336"/>
    </location>
</feature>
<dbReference type="Pfam" id="PF11271">
    <property type="entry name" value="PorA"/>
    <property type="match status" value="1"/>
</dbReference>
<feature type="transmembrane region" description="Helical" evidence="2">
    <location>
        <begin position="288"/>
        <end position="307"/>
    </location>
</feature>
<name>A0A931B929_9ACTN</name>
<keyword evidence="2" id="KW-1133">Transmembrane helix</keyword>
<proteinExistence type="predicted"/>
<evidence type="ECO:0000256" key="2">
    <source>
        <dbReference type="SAM" id="Phobius"/>
    </source>
</evidence>
<reference evidence="3" key="1">
    <citation type="submission" date="2020-11" db="EMBL/GenBank/DDBJ databases">
        <title>Isolation and identification of active actinomycetes.</title>
        <authorList>
            <person name="Yu B."/>
        </authorList>
    </citation>
    <scope>NUCLEOTIDE SEQUENCE</scope>
    <source>
        <strain evidence="3">NEAU-YB345</strain>
    </source>
</reference>
<comment type="caution">
    <text evidence="3">The sequence shown here is derived from an EMBL/GenBank/DDBJ whole genome shotgun (WGS) entry which is preliminary data.</text>
</comment>
<feature type="region of interest" description="Disordered" evidence="1">
    <location>
        <begin position="315"/>
        <end position="364"/>
    </location>
</feature>
<organism evidence="3 4">
    <name type="scientific">Streptacidiphilus fuscans</name>
    <dbReference type="NCBI Taxonomy" id="2789292"/>
    <lineage>
        <taxon>Bacteria</taxon>
        <taxon>Bacillati</taxon>
        <taxon>Actinomycetota</taxon>
        <taxon>Actinomycetes</taxon>
        <taxon>Kitasatosporales</taxon>
        <taxon>Streptomycetaceae</taxon>
        <taxon>Streptacidiphilus</taxon>
    </lineage>
</organism>
<dbReference type="AlphaFoldDB" id="A0A931B929"/>
<dbReference type="InterPro" id="IPR021424">
    <property type="entry name" value="PorA"/>
</dbReference>
<dbReference type="EMBL" id="JADPRT010000010">
    <property type="protein sequence ID" value="MBF9070902.1"/>
    <property type="molecule type" value="Genomic_DNA"/>
</dbReference>
<dbReference type="RefSeq" id="WP_196196086.1">
    <property type="nucleotide sequence ID" value="NZ_JADPRT010000010.1"/>
</dbReference>
<dbReference type="Proteomes" id="UP000657385">
    <property type="component" value="Unassembled WGS sequence"/>
</dbReference>
<accession>A0A931B929</accession>
<gene>
    <name evidence="3" type="ORF">I2501_23070</name>
</gene>
<keyword evidence="4" id="KW-1185">Reference proteome</keyword>
<keyword evidence="2" id="KW-0472">Membrane</keyword>
<evidence type="ECO:0000313" key="3">
    <source>
        <dbReference type="EMBL" id="MBF9070902.1"/>
    </source>
</evidence>